<feature type="non-terminal residue" evidence="3">
    <location>
        <position position="186"/>
    </location>
</feature>
<proteinExistence type="predicted"/>
<evidence type="ECO:0000313" key="4">
    <source>
        <dbReference type="Proteomes" id="UP000823889"/>
    </source>
</evidence>
<feature type="compositionally biased region" description="Polar residues" evidence="1">
    <location>
        <begin position="161"/>
        <end position="186"/>
    </location>
</feature>
<feature type="domain" description="Multidrug resistance protein MdtA-like barrel-sandwich hybrid" evidence="2">
    <location>
        <begin position="102"/>
        <end position="140"/>
    </location>
</feature>
<dbReference type="AlphaFoldDB" id="A0A9D2RF69"/>
<evidence type="ECO:0000256" key="1">
    <source>
        <dbReference type="SAM" id="MobiDB-lite"/>
    </source>
</evidence>
<dbReference type="Gene3D" id="2.40.50.100">
    <property type="match status" value="1"/>
</dbReference>
<comment type="caution">
    <text evidence="3">The sequence shown here is derived from an EMBL/GenBank/DDBJ whole genome shotgun (WGS) entry which is preliminary data.</text>
</comment>
<dbReference type="GO" id="GO:0015562">
    <property type="term" value="F:efflux transmembrane transporter activity"/>
    <property type="evidence" value="ECO:0007669"/>
    <property type="project" value="TreeGrafter"/>
</dbReference>
<sequence length="186" mass="19558">MTKKTRLGWVVAVLVLGLILILWGAKALVTISSPPAKDAATAKDSAAIVSATTHDASESEAAPTSEKPASSTSATLVQTALAENRSLVRELTAVGSLQAKDAVDLRAEITGQITALNFTEGQSVQKGQLLVQLDDRTAKANLQEAKARLQLAQSQHKRSRQLQQEGFISSQAQDESASQLAVAQAS</sequence>
<reference evidence="3" key="2">
    <citation type="submission" date="2021-04" db="EMBL/GenBank/DDBJ databases">
        <authorList>
            <person name="Gilroy R."/>
        </authorList>
    </citation>
    <scope>NUCLEOTIDE SEQUENCE</scope>
    <source>
        <strain evidence="3">9264</strain>
    </source>
</reference>
<dbReference type="PANTHER" id="PTHR30469">
    <property type="entry name" value="MULTIDRUG RESISTANCE PROTEIN MDTA"/>
    <property type="match status" value="1"/>
</dbReference>
<dbReference type="Proteomes" id="UP000823889">
    <property type="component" value="Unassembled WGS sequence"/>
</dbReference>
<dbReference type="SUPFAM" id="SSF111369">
    <property type="entry name" value="HlyD-like secretion proteins"/>
    <property type="match status" value="1"/>
</dbReference>
<reference evidence="3" key="1">
    <citation type="journal article" date="2021" name="PeerJ">
        <title>Extensive microbial diversity within the chicken gut microbiome revealed by metagenomics and culture.</title>
        <authorList>
            <person name="Gilroy R."/>
            <person name="Ravi A."/>
            <person name="Getino M."/>
            <person name="Pursley I."/>
            <person name="Horton D.L."/>
            <person name="Alikhan N.F."/>
            <person name="Baker D."/>
            <person name="Gharbi K."/>
            <person name="Hall N."/>
            <person name="Watson M."/>
            <person name="Adriaenssens E.M."/>
            <person name="Foster-Nyarko E."/>
            <person name="Jarju S."/>
            <person name="Secka A."/>
            <person name="Antonio M."/>
            <person name="Oren A."/>
            <person name="Chaudhuri R.R."/>
            <person name="La Ragione R."/>
            <person name="Hildebrand F."/>
            <person name="Pallen M.J."/>
        </authorList>
    </citation>
    <scope>NUCLEOTIDE SEQUENCE</scope>
    <source>
        <strain evidence="3">9264</strain>
    </source>
</reference>
<dbReference type="InterPro" id="IPR058625">
    <property type="entry name" value="MdtA-like_BSH"/>
</dbReference>
<accession>A0A9D2RF69</accession>
<dbReference type="Gene3D" id="1.10.287.470">
    <property type="entry name" value="Helix hairpin bin"/>
    <property type="match status" value="1"/>
</dbReference>
<gene>
    <name evidence="3" type="ORF">H9906_03595</name>
</gene>
<protein>
    <submittedName>
        <fullName evidence="3">Biotin/lipoyl-binding protein</fullName>
    </submittedName>
</protein>
<feature type="region of interest" description="Disordered" evidence="1">
    <location>
        <begin position="51"/>
        <end position="75"/>
    </location>
</feature>
<dbReference type="GO" id="GO:1990281">
    <property type="term" value="C:efflux pump complex"/>
    <property type="evidence" value="ECO:0007669"/>
    <property type="project" value="TreeGrafter"/>
</dbReference>
<feature type="region of interest" description="Disordered" evidence="1">
    <location>
        <begin position="151"/>
        <end position="186"/>
    </location>
</feature>
<name>A0A9D2RF69_9BURK</name>
<evidence type="ECO:0000313" key="3">
    <source>
        <dbReference type="EMBL" id="HJD44094.1"/>
    </source>
</evidence>
<dbReference type="EMBL" id="DWUQ01000072">
    <property type="protein sequence ID" value="HJD44094.1"/>
    <property type="molecule type" value="Genomic_DNA"/>
</dbReference>
<evidence type="ECO:0000259" key="2">
    <source>
        <dbReference type="Pfam" id="PF25917"/>
    </source>
</evidence>
<dbReference type="Pfam" id="PF25917">
    <property type="entry name" value="BSH_RND"/>
    <property type="match status" value="1"/>
</dbReference>
<organism evidence="3 4">
    <name type="scientific">Candidatus Paenalcaligenes intestinipullorum</name>
    <dbReference type="NCBI Taxonomy" id="2838718"/>
    <lineage>
        <taxon>Bacteria</taxon>
        <taxon>Pseudomonadati</taxon>
        <taxon>Pseudomonadota</taxon>
        <taxon>Betaproteobacteria</taxon>
        <taxon>Burkholderiales</taxon>
        <taxon>Alcaligenaceae</taxon>
        <taxon>Paenalcaligenes</taxon>
    </lineage>
</organism>